<keyword evidence="1" id="KW-0732">Signal</keyword>
<feature type="chain" id="PRO_5045853333" description="Surface layer protein A domain-containing protein" evidence="1">
    <location>
        <begin position="30"/>
        <end position="520"/>
    </location>
</feature>
<dbReference type="EMBL" id="VDFN01000005">
    <property type="protein sequence ID" value="MQS45239.1"/>
    <property type="molecule type" value="Genomic_DNA"/>
</dbReference>
<evidence type="ECO:0000313" key="2">
    <source>
        <dbReference type="EMBL" id="MQS45239.1"/>
    </source>
</evidence>
<evidence type="ECO:0000256" key="1">
    <source>
        <dbReference type="SAM" id="SignalP"/>
    </source>
</evidence>
<comment type="caution">
    <text evidence="2">The sequence shown here is derived from an EMBL/GenBank/DDBJ whole genome shotgun (WGS) entry which is preliminary data.</text>
</comment>
<proteinExistence type="predicted"/>
<protein>
    <recommendedName>
        <fullName evidence="4">Surface layer protein A domain-containing protein</fullName>
    </recommendedName>
</protein>
<reference evidence="2 3" key="1">
    <citation type="journal article" date="2019" name="Syst. Appl. Microbiol.">
        <title>Polyphasic characterization of two novel Lactobacillus spp. isolated from blown salami packages: Description of Lactobacillus halodurans sp. nov. and Lactobacillus salsicarnum sp. nov.</title>
        <authorList>
            <person name="Schuster J.A."/>
            <person name="Klingl A."/>
            <person name="Vogel R.F."/>
            <person name="Ehrmann M.A."/>
        </authorList>
    </citation>
    <scope>NUCLEOTIDE SEQUENCE [LARGE SCALE GENOMIC DNA]</scope>
    <source>
        <strain evidence="2 3">TMW 1.2098</strain>
    </source>
</reference>
<gene>
    <name evidence="2" type="ORF">FHL03_07065</name>
</gene>
<feature type="signal peptide" evidence="1">
    <location>
        <begin position="1"/>
        <end position="29"/>
    </location>
</feature>
<sequence length="520" mass="57229">MKRIKYAGLATATLLAVAPVVFQTTTVDAATNVTTKAAINPGMLNPLQSVADFWNNFSNKYLSQFIPIDDGKVQKEVPNLKGMTYDGTTNQSSMESLDDMMATQFNKPVTFDVLMKTNLLDPIASKGAMQVLNSPNTSSKNYLYKITPADSETESDFRYKYDEVSRKGNGAQITFGLQVIYQNQNPKAKDSKNGKEIVRTSITVTNNRAIVAPATELHVNFDSPLNVEVGSKTVDAKLSNTVNASVTNQDGTMMPFSAVPGEIYQTEDGARTRTGNIVTSSTFNNKGDKFYQPVTISFKNADVDVNAIYNKMVNDKSNLITFNGNTATSTNVDTTNKTITYIRVVTVGEEPTTIDRPDEVNDGWSINNLHGVVTVKGEAGPLYNDDNKITSRSIDAHTGWQTDKYRINNESGEIQYRVSTHEWVNSDMVDFVQTEANEATSETAMTNITDLQGHHVISLSGADKDKVYPLYNTNGKKLTRNLGQGSAWQTDKQATDSEGNTVYRVSTDEWVRLEAGVSFK</sequence>
<dbReference type="RefSeq" id="WP_125705773.1">
    <property type="nucleotide sequence ID" value="NZ_JBHTOO010000026.1"/>
</dbReference>
<accession>A0ABW9P7Q5</accession>
<evidence type="ECO:0000313" key="3">
    <source>
        <dbReference type="Proteomes" id="UP000436655"/>
    </source>
</evidence>
<dbReference type="Proteomes" id="UP000436655">
    <property type="component" value="Unassembled WGS sequence"/>
</dbReference>
<evidence type="ECO:0008006" key="4">
    <source>
        <dbReference type="Google" id="ProtNLM"/>
    </source>
</evidence>
<organism evidence="2 3">
    <name type="scientific">Companilactobacillus mishanensis</name>
    <dbReference type="NCBI Taxonomy" id="2486008"/>
    <lineage>
        <taxon>Bacteria</taxon>
        <taxon>Bacillati</taxon>
        <taxon>Bacillota</taxon>
        <taxon>Bacilli</taxon>
        <taxon>Lactobacillales</taxon>
        <taxon>Lactobacillaceae</taxon>
        <taxon>Companilactobacillus</taxon>
    </lineage>
</organism>
<keyword evidence="3" id="KW-1185">Reference proteome</keyword>
<name>A0ABW9P7Q5_9LACO</name>